<dbReference type="AlphaFoldDB" id="A0A1I0MF91"/>
<gene>
    <name evidence="1" type="ORF">SAMN05216290_0320</name>
</gene>
<dbReference type="STRING" id="1267423.SAMN05216290_0320"/>
<dbReference type="Proteomes" id="UP000199437">
    <property type="component" value="Unassembled WGS sequence"/>
</dbReference>
<dbReference type="GeneID" id="99985083"/>
<protein>
    <submittedName>
        <fullName evidence="1">Uncharacterized protein</fullName>
    </submittedName>
</protein>
<dbReference type="OrthoDB" id="825277at2"/>
<dbReference type="EMBL" id="FOIR01000001">
    <property type="protein sequence ID" value="SEV86594.1"/>
    <property type="molecule type" value="Genomic_DNA"/>
</dbReference>
<accession>A0A1I0MF91</accession>
<evidence type="ECO:0000313" key="2">
    <source>
        <dbReference type="Proteomes" id="UP000199437"/>
    </source>
</evidence>
<evidence type="ECO:0000313" key="1">
    <source>
        <dbReference type="EMBL" id="SEV86594.1"/>
    </source>
</evidence>
<name>A0A1I0MF91_9BACT</name>
<dbReference type="RefSeq" id="WP_090256644.1">
    <property type="nucleotide sequence ID" value="NZ_FOIR01000001.1"/>
</dbReference>
<proteinExistence type="predicted"/>
<keyword evidence="2" id="KW-1185">Reference proteome</keyword>
<sequence length="120" mass="14281">MKYKNINAFAHNFCHSFLSLMNYVDGDYVIDELTKVRRGHIEIDFLQKTIIPVFLEKGRVKRSMGFYERFLKESATKENIDLSHIKTLKLIWEVNERLPKYLVIDDRDKVYSKNVVTHGR</sequence>
<reference evidence="2" key="1">
    <citation type="submission" date="2016-10" db="EMBL/GenBank/DDBJ databases">
        <authorList>
            <person name="Varghese N."/>
            <person name="Submissions S."/>
        </authorList>
    </citation>
    <scope>NUCLEOTIDE SEQUENCE [LARGE SCALE GENOMIC DNA]</scope>
    <source>
        <strain evidence="2">CGMCC 1.12402</strain>
    </source>
</reference>
<organism evidence="1 2">
    <name type="scientific">Roseivirga pacifica</name>
    <dbReference type="NCBI Taxonomy" id="1267423"/>
    <lineage>
        <taxon>Bacteria</taxon>
        <taxon>Pseudomonadati</taxon>
        <taxon>Bacteroidota</taxon>
        <taxon>Cytophagia</taxon>
        <taxon>Cytophagales</taxon>
        <taxon>Roseivirgaceae</taxon>
        <taxon>Roseivirga</taxon>
    </lineage>
</organism>